<dbReference type="Proteomes" id="UP001055879">
    <property type="component" value="Linkage Group LG01"/>
</dbReference>
<proteinExistence type="predicted"/>
<accession>A0ACB9FMW4</accession>
<reference evidence="2" key="1">
    <citation type="journal article" date="2022" name="Mol. Ecol. Resour.">
        <title>The genomes of chicory, endive, great burdock and yacon provide insights into Asteraceae palaeo-polyploidization history and plant inulin production.</title>
        <authorList>
            <person name="Fan W."/>
            <person name="Wang S."/>
            <person name="Wang H."/>
            <person name="Wang A."/>
            <person name="Jiang F."/>
            <person name="Liu H."/>
            <person name="Zhao H."/>
            <person name="Xu D."/>
            <person name="Zhang Y."/>
        </authorList>
    </citation>
    <scope>NUCLEOTIDE SEQUENCE [LARGE SCALE GENOMIC DNA]</scope>
    <source>
        <strain evidence="2">cv. Niubang</strain>
    </source>
</reference>
<protein>
    <submittedName>
        <fullName evidence="1">Uncharacterized protein</fullName>
    </submittedName>
</protein>
<sequence>MSERVTRSRSILNLEMEPNNEVIAEERMTDVNLTAIQGKSRGRPKGKIVQKAVTQARVSNVGTRGGKTSRGIRQDESVETGNRGGGRTHGFVTQETFTAEMGKLQETLNALLAQRTNEVSSSKEKSEDKVVTEVAESPVTEVGERDPVIALRWVKGMELAFDTSKCAEEDKVVYALSMLKEEAFCPLAAVKKLEEEFLGLEQKGSQFENMPQSLLKSLDLQEFMQATGRSGDKRKWEGTVRDFKPFKSAKFDQRSVNKFENKPCSKCNRRHKGECKIDQEGYYKCGKVGHLAQDCQNLRSSYQYGSPDHIKTNCPQLKKGSIGGNVEKGSEKKVEPAKARARVFNMSAEEVAEIPDVVTGTFFIDSNYAKVLFDSGANRSFVSPNFVHKMNEKPKKLKHELKVEVADNSQILVEEVYDESSIVIDGQSFPLRMYPMGMGEFDVIVGMDWLASNDAHIVCNKKLIRIAQPGKEEIVVSISGRLNHFASERQVDFCIDLVPGVAPIARAPYRLAPAKMKEMMTQLQELLDKGFIRPSTSPWGAPVLFVQKKDGSMRMCIDYRELNKLTVKNKYPLPRIDDLFDQLQGESYFSKIDLRSGYHQLKVREEDVPKTAFCTRYGHYEFLVMPFGLTNAPAAFMDLMNRVCSPFLDKYVIVFIDDILIYSRSKEDHETHLRAILELLKREKLYAKFSKCEFWLKEVQFLGHVVSKDGIKVDPAKIEAIKGWEAPKSPSEVRSFLGLVGYYRKFIKDFSRIATPLTALTRKNVKFVWQRLRKKHSLKEHEKNYPTHDLELAAVVFALKIWRHYLYGIKCQIYTDHKSLQYLFNQKELNMRQRRWMELLSDYDCDILYHPGKANVVADALSLIKYQEEAASKENLKSERIVGIVNSLIVDNRRVKCLNKRVWIPKAGDLRQKVLEEAHRSHYSVHPGTNKMYRYLNQSYWWPETLWGASVVRNSSLEVGEITMDLVTGLPRSPKGHDAIWVIVDRLTKSAHFLPIKETYSLEKLARLYIDEIVTRHGVPSSIVSDRDACFTSAFWRSLQRELGSQLKLSTAYHPQTDGQSERTIQTLEDMLRACVIDFKGSWEIHLSLIEFSYNNSYHASIQAAPFEALYGRKCRTPLCWNEVGERQLAGPEIVQVTADKVDQI</sequence>
<comment type="caution">
    <text evidence="1">The sequence shown here is derived from an EMBL/GenBank/DDBJ whole genome shotgun (WGS) entry which is preliminary data.</text>
</comment>
<reference evidence="1 2" key="2">
    <citation type="journal article" date="2022" name="Mol. Ecol. Resour.">
        <title>The genomes of chicory, endive, great burdock and yacon provide insights into Asteraceae paleo-polyploidization history and plant inulin production.</title>
        <authorList>
            <person name="Fan W."/>
            <person name="Wang S."/>
            <person name="Wang H."/>
            <person name="Wang A."/>
            <person name="Jiang F."/>
            <person name="Liu H."/>
            <person name="Zhao H."/>
            <person name="Xu D."/>
            <person name="Zhang Y."/>
        </authorList>
    </citation>
    <scope>NUCLEOTIDE SEQUENCE [LARGE SCALE GENOMIC DNA]</scope>
    <source>
        <strain evidence="2">cv. Niubang</strain>
    </source>
</reference>
<dbReference type="EMBL" id="CM042047">
    <property type="protein sequence ID" value="KAI3772311.1"/>
    <property type="molecule type" value="Genomic_DNA"/>
</dbReference>
<name>A0ACB9FMW4_ARCLA</name>
<evidence type="ECO:0000313" key="1">
    <source>
        <dbReference type="EMBL" id="KAI3772311.1"/>
    </source>
</evidence>
<gene>
    <name evidence="1" type="ORF">L6452_03493</name>
</gene>
<organism evidence="1 2">
    <name type="scientific">Arctium lappa</name>
    <name type="common">Greater burdock</name>
    <name type="synonym">Lappa major</name>
    <dbReference type="NCBI Taxonomy" id="4217"/>
    <lineage>
        <taxon>Eukaryota</taxon>
        <taxon>Viridiplantae</taxon>
        <taxon>Streptophyta</taxon>
        <taxon>Embryophyta</taxon>
        <taxon>Tracheophyta</taxon>
        <taxon>Spermatophyta</taxon>
        <taxon>Magnoliopsida</taxon>
        <taxon>eudicotyledons</taxon>
        <taxon>Gunneridae</taxon>
        <taxon>Pentapetalae</taxon>
        <taxon>asterids</taxon>
        <taxon>campanulids</taxon>
        <taxon>Asterales</taxon>
        <taxon>Asteraceae</taxon>
        <taxon>Carduoideae</taxon>
        <taxon>Cardueae</taxon>
        <taxon>Arctiinae</taxon>
        <taxon>Arctium</taxon>
    </lineage>
</organism>
<keyword evidence="2" id="KW-1185">Reference proteome</keyword>
<evidence type="ECO:0000313" key="2">
    <source>
        <dbReference type="Proteomes" id="UP001055879"/>
    </source>
</evidence>